<dbReference type="PANTHER" id="PTHR21716">
    <property type="entry name" value="TRANSMEMBRANE PROTEIN"/>
    <property type="match status" value="1"/>
</dbReference>
<evidence type="ECO:0000256" key="5">
    <source>
        <dbReference type="ARBA" id="ARBA00023136"/>
    </source>
</evidence>
<dbReference type="eggNOG" id="COG0628">
    <property type="taxonomic scope" value="Bacteria"/>
</dbReference>
<feature type="transmembrane region" description="Helical" evidence="6">
    <location>
        <begin position="214"/>
        <end position="237"/>
    </location>
</feature>
<accession>A0A0S2F880</accession>
<feature type="transmembrane region" description="Helical" evidence="6">
    <location>
        <begin position="159"/>
        <end position="179"/>
    </location>
</feature>
<reference evidence="7 8" key="1">
    <citation type="journal article" date="2015" name="BMC Genomics">
        <title>Comparative genomics and metabolic profiling of the genus Lysobacter.</title>
        <authorList>
            <person name="de Bruijn I."/>
            <person name="Cheng X."/>
            <person name="de Jager V."/>
            <person name="Exposito R.G."/>
            <person name="Watrous J."/>
            <person name="Patel N."/>
            <person name="Postma J."/>
            <person name="Dorrestein P.C."/>
            <person name="Kobayashi D."/>
            <person name="Raaijmakers J.M."/>
        </authorList>
    </citation>
    <scope>NUCLEOTIDE SEQUENCE [LARGE SCALE GENOMIC DNA]</scope>
    <source>
        <strain evidence="7 8">76</strain>
    </source>
</reference>
<comment type="similarity">
    <text evidence="2">Belongs to the autoinducer-2 exporter (AI-2E) (TC 2.A.86) family.</text>
</comment>
<feature type="transmembrane region" description="Helical" evidence="6">
    <location>
        <begin position="69"/>
        <end position="89"/>
    </location>
</feature>
<name>A0A0S2F880_LYSAN</name>
<keyword evidence="5 6" id="KW-0472">Membrane</keyword>
<dbReference type="Proteomes" id="UP000060787">
    <property type="component" value="Chromosome"/>
</dbReference>
<gene>
    <name evidence="7" type="ORF">LA76x_1588</name>
</gene>
<organism evidence="7 8">
    <name type="scientific">Lysobacter antibioticus</name>
    <dbReference type="NCBI Taxonomy" id="84531"/>
    <lineage>
        <taxon>Bacteria</taxon>
        <taxon>Pseudomonadati</taxon>
        <taxon>Pseudomonadota</taxon>
        <taxon>Gammaproteobacteria</taxon>
        <taxon>Lysobacterales</taxon>
        <taxon>Lysobacteraceae</taxon>
        <taxon>Lysobacter</taxon>
    </lineage>
</organism>
<feature type="transmembrane region" description="Helical" evidence="6">
    <location>
        <begin position="20"/>
        <end position="48"/>
    </location>
</feature>
<keyword evidence="8" id="KW-1185">Reference proteome</keyword>
<feature type="transmembrane region" description="Helical" evidence="6">
    <location>
        <begin position="243"/>
        <end position="273"/>
    </location>
</feature>
<sequence>MERAPLEDIALFLRRLQWTALGVGACWLLWVLAPVLTPFVIAAMLGWLGDPWVDRLERTGRSRNVAVSLVFGLMALLVILVLVLLVPLIERQISTLIVSLPRYREWFTATAIPWLEQRSGFEISNWLDLNHLIELVRSNWERAGGVATTLLGYLSRSGFAIMGLVANIALLPVLTFFFLRDWDVLVERVASLIPRDHLATASRLAKESSDVLGAFLRGQFLVMLALGVMYGLGLWAVGLDLGILIGIIAGLLTFVPYLGPASGIILGVIAALVQYGDWKYVAGVLAVFGVGQVVESYWLTPKLVGDRIGLHPVAVIFAVLAGGTLFGFLGMLLALPVAAVANVLLRYAQERYTHSRLYAGDHPTILLDPAIVPVVPKAAAEPAANNNAEQADRAERETQ</sequence>
<dbReference type="Pfam" id="PF01594">
    <property type="entry name" value="AI-2E_transport"/>
    <property type="match status" value="1"/>
</dbReference>
<dbReference type="GO" id="GO:0055085">
    <property type="term" value="P:transmembrane transport"/>
    <property type="evidence" value="ECO:0007669"/>
    <property type="project" value="TreeGrafter"/>
</dbReference>
<keyword evidence="4 6" id="KW-1133">Transmembrane helix</keyword>
<evidence type="ECO:0000313" key="7">
    <source>
        <dbReference type="EMBL" id="ALN79744.1"/>
    </source>
</evidence>
<evidence type="ECO:0000256" key="4">
    <source>
        <dbReference type="ARBA" id="ARBA00022989"/>
    </source>
</evidence>
<dbReference type="KEGG" id="lab:LA76x_1588"/>
<dbReference type="GO" id="GO:0016020">
    <property type="term" value="C:membrane"/>
    <property type="evidence" value="ECO:0007669"/>
    <property type="project" value="UniProtKB-SubCell"/>
</dbReference>
<evidence type="ECO:0000256" key="1">
    <source>
        <dbReference type="ARBA" id="ARBA00004141"/>
    </source>
</evidence>
<dbReference type="STRING" id="84531.LA76x_1588"/>
<evidence type="ECO:0000256" key="6">
    <source>
        <dbReference type="SAM" id="Phobius"/>
    </source>
</evidence>
<dbReference type="AlphaFoldDB" id="A0A0S2F880"/>
<proteinExistence type="inferred from homology"/>
<comment type="subcellular location">
    <subcellularLocation>
        <location evidence="1">Membrane</location>
        <topology evidence="1">Multi-pass membrane protein</topology>
    </subcellularLocation>
</comment>
<feature type="transmembrane region" description="Helical" evidence="6">
    <location>
        <begin position="312"/>
        <end position="345"/>
    </location>
</feature>
<evidence type="ECO:0008006" key="9">
    <source>
        <dbReference type="Google" id="ProtNLM"/>
    </source>
</evidence>
<dbReference type="PATRIC" id="fig|84531.8.peg.1617"/>
<dbReference type="InterPro" id="IPR002549">
    <property type="entry name" value="AI-2E-like"/>
</dbReference>
<dbReference type="PANTHER" id="PTHR21716:SF64">
    <property type="entry name" value="AI-2 TRANSPORT PROTEIN TQSA"/>
    <property type="match status" value="1"/>
</dbReference>
<dbReference type="RefSeq" id="WP_057917259.1">
    <property type="nucleotide sequence ID" value="NZ_CP011129.1"/>
</dbReference>
<dbReference type="PROSITE" id="PS51257">
    <property type="entry name" value="PROKAR_LIPOPROTEIN"/>
    <property type="match status" value="1"/>
</dbReference>
<evidence type="ECO:0000256" key="3">
    <source>
        <dbReference type="ARBA" id="ARBA00022692"/>
    </source>
</evidence>
<evidence type="ECO:0000313" key="8">
    <source>
        <dbReference type="Proteomes" id="UP000060787"/>
    </source>
</evidence>
<protein>
    <recommendedName>
        <fullName evidence="9">AI-2E family transporter</fullName>
    </recommendedName>
</protein>
<evidence type="ECO:0000256" key="2">
    <source>
        <dbReference type="ARBA" id="ARBA00009773"/>
    </source>
</evidence>
<dbReference type="EMBL" id="CP011129">
    <property type="protein sequence ID" value="ALN79744.1"/>
    <property type="molecule type" value="Genomic_DNA"/>
</dbReference>
<keyword evidence="3 6" id="KW-0812">Transmembrane</keyword>
<feature type="transmembrane region" description="Helical" evidence="6">
    <location>
        <begin position="280"/>
        <end position="300"/>
    </location>
</feature>